<evidence type="ECO:0000259" key="1">
    <source>
        <dbReference type="Pfam" id="PF00155"/>
    </source>
</evidence>
<accession>A0A2G9UTA1</accession>
<dbReference type="Proteomes" id="UP000230423">
    <property type="component" value="Unassembled WGS sequence"/>
</dbReference>
<name>A0A2G9UTA1_TELCI</name>
<dbReference type="SUPFAM" id="SSF53383">
    <property type="entry name" value="PLP-dependent transferases"/>
    <property type="match status" value="1"/>
</dbReference>
<dbReference type="Pfam" id="PF00155">
    <property type="entry name" value="Aminotran_1_2"/>
    <property type="match status" value="1"/>
</dbReference>
<keyword evidence="3" id="KW-1185">Reference proteome</keyword>
<dbReference type="InterPro" id="IPR015424">
    <property type="entry name" value="PyrdxlP-dep_Trfase"/>
</dbReference>
<gene>
    <name evidence="2" type="ORF">TELCIR_04553</name>
</gene>
<evidence type="ECO:0000313" key="2">
    <source>
        <dbReference type="EMBL" id="PIO73474.1"/>
    </source>
</evidence>
<dbReference type="OrthoDB" id="5832950at2759"/>
<dbReference type="Gene3D" id="3.40.640.10">
    <property type="entry name" value="Type I PLP-dependent aspartate aminotransferase-like (Major domain)"/>
    <property type="match status" value="1"/>
</dbReference>
<proteinExistence type="predicted"/>
<reference evidence="2 3" key="1">
    <citation type="submission" date="2015-09" db="EMBL/GenBank/DDBJ databases">
        <title>Draft genome of the parasitic nematode Teladorsagia circumcincta isolate WARC Sus (inbred).</title>
        <authorList>
            <person name="Mitreva M."/>
        </authorList>
    </citation>
    <scope>NUCLEOTIDE SEQUENCE [LARGE SCALE GENOMIC DNA]</scope>
    <source>
        <strain evidence="2 3">S</strain>
    </source>
</reference>
<protein>
    <recommendedName>
        <fullName evidence="1">Aminotransferase class I/classII large domain-containing protein</fullName>
    </recommendedName>
</protein>
<dbReference type="InterPro" id="IPR015421">
    <property type="entry name" value="PyrdxlP-dep_Trfase_major"/>
</dbReference>
<evidence type="ECO:0000313" key="3">
    <source>
        <dbReference type="Proteomes" id="UP000230423"/>
    </source>
</evidence>
<sequence>LLTSIKFSEKKIQRNKANEFLPPSNVTRKRVALPQFVSAQVYTDFRNDLVVLVDESFTSCVFGSTNFRSFLTYRHRVMKPENVFYLWSLSKDFGIPGMKISVVQSSCPKLLKSLSRLELIHPVSALAHDAAIALLSDFGEMVFCLCSLCL</sequence>
<dbReference type="EMBL" id="KZ345451">
    <property type="protein sequence ID" value="PIO73474.1"/>
    <property type="molecule type" value="Genomic_DNA"/>
</dbReference>
<dbReference type="InterPro" id="IPR004839">
    <property type="entry name" value="Aminotransferase_I/II_large"/>
</dbReference>
<feature type="domain" description="Aminotransferase class I/classII large" evidence="1">
    <location>
        <begin position="47"/>
        <end position="139"/>
    </location>
</feature>
<dbReference type="GO" id="GO:0030170">
    <property type="term" value="F:pyridoxal phosphate binding"/>
    <property type="evidence" value="ECO:0007669"/>
    <property type="project" value="InterPro"/>
</dbReference>
<feature type="non-terminal residue" evidence="2">
    <location>
        <position position="1"/>
    </location>
</feature>
<dbReference type="AlphaFoldDB" id="A0A2G9UTA1"/>
<organism evidence="2 3">
    <name type="scientific">Teladorsagia circumcincta</name>
    <name type="common">Brown stomach worm</name>
    <name type="synonym">Ostertagia circumcincta</name>
    <dbReference type="NCBI Taxonomy" id="45464"/>
    <lineage>
        <taxon>Eukaryota</taxon>
        <taxon>Metazoa</taxon>
        <taxon>Ecdysozoa</taxon>
        <taxon>Nematoda</taxon>
        <taxon>Chromadorea</taxon>
        <taxon>Rhabditida</taxon>
        <taxon>Rhabditina</taxon>
        <taxon>Rhabditomorpha</taxon>
        <taxon>Strongyloidea</taxon>
        <taxon>Trichostrongylidae</taxon>
        <taxon>Teladorsagia</taxon>
    </lineage>
</organism>